<dbReference type="GO" id="GO:0008270">
    <property type="term" value="F:zinc ion binding"/>
    <property type="evidence" value="ECO:0007669"/>
    <property type="project" value="UniProtKB-KW"/>
</dbReference>
<keyword evidence="7" id="KW-1185">Reference proteome</keyword>
<evidence type="ECO:0000256" key="1">
    <source>
        <dbReference type="ARBA" id="ARBA00022723"/>
    </source>
</evidence>
<evidence type="ECO:0000256" key="3">
    <source>
        <dbReference type="ARBA" id="ARBA00022833"/>
    </source>
</evidence>
<dbReference type="AlphaFoldDB" id="A0A0D0CEB1"/>
<dbReference type="Gene3D" id="3.30.40.10">
    <property type="entry name" value="Zinc/RING finger domain, C3HC4 (zinc finger)"/>
    <property type="match status" value="1"/>
</dbReference>
<sequence length="211" mass="24555">MANECSICLSTFKDPVCTPCGHIYCAICLSGHVFSASTRDNTALCPGCRTPFPVVIPELTTLLEHLRRFIIPSVRRVYVDTASYQKLQNRFSAVKRQVHDLKHDLNHAQTTSLAQKRQLEEREYRWTGAYNELVRTCGSKEKQLAQAVDMREEWRRRHNTLLETNVSKEYELKKEARAWQTKYELLKARFEARARAQKALRVRAPRPRAHQ</sequence>
<dbReference type="Pfam" id="PF13445">
    <property type="entry name" value="zf-RING_UBOX"/>
    <property type="match status" value="1"/>
</dbReference>
<dbReference type="PROSITE" id="PS50089">
    <property type="entry name" value="ZF_RING_2"/>
    <property type="match status" value="1"/>
</dbReference>
<dbReference type="SMART" id="SM00184">
    <property type="entry name" value="RING"/>
    <property type="match status" value="1"/>
</dbReference>
<gene>
    <name evidence="6" type="ORF">GYMLUDRAFT_47162</name>
</gene>
<organism evidence="6 7">
    <name type="scientific">Collybiopsis luxurians FD-317 M1</name>
    <dbReference type="NCBI Taxonomy" id="944289"/>
    <lineage>
        <taxon>Eukaryota</taxon>
        <taxon>Fungi</taxon>
        <taxon>Dikarya</taxon>
        <taxon>Basidiomycota</taxon>
        <taxon>Agaricomycotina</taxon>
        <taxon>Agaricomycetes</taxon>
        <taxon>Agaricomycetidae</taxon>
        <taxon>Agaricales</taxon>
        <taxon>Marasmiineae</taxon>
        <taxon>Omphalotaceae</taxon>
        <taxon>Collybiopsis</taxon>
        <taxon>Collybiopsis luxurians</taxon>
    </lineage>
</organism>
<dbReference type="InterPro" id="IPR027370">
    <property type="entry name" value="Znf-RING_euk"/>
</dbReference>
<dbReference type="InterPro" id="IPR001841">
    <property type="entry name" value="Znf_RING"/>
</dbReference>
<dbReference type="EMBL" id="KN834798">
    <property type="protein sequence ID" value="KIK56392.1"/>
    <property type="molecule type" value="Genomic_DNA"/>
</dbReference>
<evidence type="ECO:0000259" key="5">
    <source>
        <dbReference type="PROSITE" id="PS50089"/>
    </source>
</evidence>
<proteinExistence type="predicted"/>
<dbReference type="PROSITE" id="PS00518">
    <property type="entry name" value="ZF_RING_1"/>
    <property type="match status" value="1"/>
</dbReference>
<reference evidence="6 7" key="1">
    <citation type="submission" date="2014-04" db="EMBL/GenBank/DDBJ databases">
        <title>Evolutionary Origins and Diversification of the Mycorrhizal Mutualists.</title>
        <authorList>
            <consortium name="DOE Joint Genome Institute"/>
            <consortium name="Mycorrhizal Genomics Consortium"/>
            <person name="Kohler A."/>
            <person name="Kuo A."/>
            <person name="Nagy L.G."/>
            <person name="Floudas D."/>
            <person name="Copeland A."/>
            <person name="Barry K.W."/>
            <person name="Cichocki N."/>
            <person name="Veneault-Fourrey C."/>
            <person name="LaButti K."/>
            <person name="Lindquist E.A."/>
            <person name="Lipzen A."/>
            <person name="Lundell T."/>
            <person name="Morin E."/>
            <person name="Murat C."/>
            <person name="Riley R."/>
            <person name="Ohm R."/>
            <person name="Sun H."/>
            <person name="Tunlid A."/>
            <person name="Henrissat B."/>
            <person name="Grigoriev I.V."/>
            <person name="Hibbett D.S."/>
            <person name="Martin F."/>
        </authorList>
    </citation>
    <scope>NUCLEOTIDE SEQUENCE [LARGE SCALE GENOMIC DNA]</scope>
    <source>
        <strain evidence="6 7">FD-317 M1</strain>
    </source>
</reference>
<dbReference type="OrthoDB" id="6270329at2759"/>
<evidence type="ECO:0000256" key="4">
    <source>
        <dbReference type="PROSITE-ProRule" id="PRU00175"/>
    </source>
</evidence>
<keyword evidence="1" id="KW-0479">Metal-binding</keyword>
<keyword evidence="3" id="KW-0862">Zinc</keyword>
<protein>
    <recommendedName>
        <fullName evidence="5">RING-type domain-containing protein</fullName>
    </recommendedName>
</protein>
<dbReference type="InterPro" id="IPR017907">
    <property type="entry name" value="Znf_RING_CS"/>
</dbReference>
<evidence type="ECO:0000256" key="2">
    <source>
        <dbReference type="ARBA" id="ARBA00022771"/>
    </source>
</evidence>
<evidence type="ECO:0000313" key="6">
    <source>
        <dbReference type="EMBL" id="KIK56392.1"/>
    </source>
</evidence>
<dbReference type="Proteomes" id="UP000053593">
    <property type="component" value="Unassembled WGS sequence"/>
</dbReference>
<dbReference type="SUPFAM" id="SSF57850">
    <property type="entry name" value="RING/U-box"/>
    <property type="match status" value="1"/>
</dbReference>
<feature type="domain" description="RING-type" evidence="5">
    <location>
        <begin position="5"/>
        <end position="49"/>
    </location>
</feature>
<keyword evidence="2 4" id="KW-0863">Zinc-finger</keyword>
<dbReference type="InterPro" id="IPR013083">
    <property type="entry name" value="Znf_RING/FYVE/PHD"/>
</dbReference>
<name>A0A0D0CEB1_9AGAR</name>
<accession>A0A0D0CEB1</accession>
<dbReference type="PANTHER" id="PTHR23327">
    <property type="entry name" value="RING FINGER PROTEIN 127"/>
    <property type="match status" value="1"/>
</dbReference>
<dbReference type="HOGENOM" id="CLU_1304994_0_0_1"/>
<evidence type="ECO:0000313" key="7">
    <source>
        <dbReference type="Proteomes" id="UP000053593"/>
    </source>
</evidence>